<sequence>MSTATAVVCFASMLFFEAVPTNKPLVFGVHVLVFLVCGTLWFHLWGRPTLKTWMGSASKTALARERARFQDEKDQA</sequence>
<dbReference type="Proteomes" id="UP000036367">
    <property type="component" value="Unassembled WGS sequence"/>
</dbReference>
<keyword evidence="3" id="KW-1185">Reference proteome</keyword>
<dbReference type="PATRIC" id="fig|595434.4.peg.2693"/>
<keyword evidence="1" id="KW-0472">Membrane</keyword>
<dbReference type="EMBL" id="LECT01000023">
    <property type="protein sequence ID" value="KLU05063.1"/>
    <property type="molecule type" value="Genomic_DNA"/>
</dbReference>
<keyword evidence="1" id="KW-1133">Transmembrane helix</keyword>
<name>A0A0J1BEQ3_RHOIS</name>
<keyword evidence="1 2" id="KW-0812">Transmembrane</keyword>
<dbReference type="STRING" id="595434.RISK_002825"/>
<feature type="transmembrane region" description="Helical" evidence="1">
    <location>
        <begin position="28"/>
        <end position="46"/>
    </location>
</feature>
<accession>A0A0J1BEQ3</accession>
<protein>
    <submittedName>
        <fullName evidence="2">Transmembrane protein</fullName>
    </submittedName>
</protein>
<gene>
    <name evidence="2" type="ORF">RISK_002825</name>
</gene>
<dbReference type="AlphaFoldDB" id="A0A0J1BEQ3"/>
<reference evidence="2" key="1">
    <citation type="submission" date="2015-05" db="EMBL/GenBank/DDBJ databases">
        <title>Permanent draft genome of Rhodopirellula islandicus K833.</title>
        <authorList>
            <person name="Kizina J."/>
            <person name="Richter M."/>
            <person name="Glockner F.O."/>
            <person name="Harder J."/>
        </authorList>
    </citation>
    <scope>NUCLEOTIDE SEQUENCE [LARGE SCALE GENOMIC DNA]</scope>
    <source>
        <strain evidence="2">K833</strain>
    </source>
</reference>
<evidence type="ECO:0000256" key="1">
    <source>
        <dbReference type="SAM" id="Phobius"/>
    </source>
</evidence>
<comment type="caution">
    <text evidence="2">The sequence shown here is derived from an EMBL/GenBank/DDBJ whole genome shotgun (WGS) entry which is preliminary data.</text>
</comment>
<evidence type="ECO:0000313" key="2">
    <source>
        <dbReference type="EMBL" id="KLU05063.1"/>
    </source>
</evidence>
<proteinExistence type="predicted"/>
<organism evidence="2 3">
    <name type="scientific">Rhodopirellula islandica</name>
    <dbReference type="NCBI Taxonomy" id="595434"/>
    <lineage>
        <taxon>Bacteria</taxon>
        <taxon>Pseudomonadati</taxon>
        <taxon>Planctomycetota</taxon>
        <taxon>Planctomycetia</taxon>
        <taxon>Pirellulales</taxon>
        <taxon>Pirellulaceae</taxon>
        <taxon>Rhodopirellula</taxon>
    </lineage>
</organism>
<evidence type="ECO:0000313" key="3">
    <source>
        <dbReference type="Proteomes" id="UP000036367"/>
    </source>
</evidence>